<sequence>MPDVKHFDPDVVLDRVVRLFWQRGADTTGITDIVETTGLSRSSLYATFGDKARLHAAALGRYLEQQSRPVFDALAADTRGLPAIAAFFERLVTARCSGEHARWGCLVTNTHATAGGDLPEIRDILDRHHDALHAAMRAALEAARAAGQLRAGLDLEAAAEALALQAYAVNLRSRAGAEAAGLLAGVRAVLDGFTTTEER</sequence>
<dbReference type="PROSITE" id="PS50977">
    <property type="entry name" value="HTH_TETR_2"/>
    <property type="match status" value="1"/>
</dbReference>
<dbReference type="PANTHER" id="PTHR47506:SF10">
    <property type="entry name" value="TRANSCRIPTIONAL REGULATORY PROTEIN"/>
    <property type="match status" value="1"/>
</dbReference>
<feature type="domain" description="HTH tetR-type" evidence="5">
    <location>
        <begin position="6"/>
        <end position="66"/>
    </location>
</feature>
<keyword evidence="7" id="KW-1185">Reference proteome</keyword>
<reference evidence="6 7" key="1">
    <citation type="submission" date="2022-06" db="EMBL/GenBank/DDBJ databases">
        <title>Sequencing the genomes of 1000 actinobacteria strains.</title>
        <authorList>
            <person name="Klenk H.-P."/>
        </authorList>
    </citation>
    <scope>NUCLEOTIDE SEQUENCE [LARGE SCALE GENOMIC DNA]</scope>
    <source>
        <strain evidence="6 7">DSM 44170</strain>
    </source>
</reference>
<dbReference type="Gene3D" id="1.10.10.60">
    <property type="entry name" value="Homeodomain-like"/>
    <property type="match status" value="1"/>
</dbReference>
<evidence type="ECO:0000313" key="6">
    <source>
        <dbReference type="EMBL" id="MCP2347354.1"/>
    </source>
</evidence>
<dbReference type="InterPro" id="IPR009057">
    <property type="entry name" value="Homeodomain-like_sf"/>
</dbReference>
<evidence type="ECO:0000256" key="3">
    <source>
        <dbReference type="ARBA" id="ARBA00023163"/>
    </source>
</evidence>
<evidence type="ECO:0000256" key="4">
    <source>
        <dbReference type="PROSITE-ProRule" id="PRU00335"/>
    </source>
</evidence>
<accession>A0ABT1K028</accession>
<dbReference type="EMBL" id="JAMZEC010000001">
    <property type="protein sequence ID" value="MCP2347354.1"/>
    <property type="molecule type" value="Genomic_DNA"/>
</dbReference>
<dbReference type="RefSeq" id="WP_253770274.1">
    <property type="nucleotide sequence ID" value="NZ_BAAAVE010000004.1"/>
</dbReference>
<feature type="DNA-binding region" description="H-T-H motif" evidence="4">
    <location>
        <begin position="29"/>
        <end position="48"/>
    </location>
</feature>
<dbReference type="PANTHER" id="PTHR47506">
    <property type="entry name" value="TRANSCRIPTIONAL REGULATORY PROTEIN"/>
    <property type="match status" value="1"/>
</dbReference>
<proteinExistence type="predicted"/>
<dbReference type="SUPFAM" id="SSF46689">
    <property type="entry name" value="Homeodomain-like"/>
    <property type="match status" value="1"/>
</dbReference>
<dbReference type="Pfam" id="PF00440">
    <property type="entry name" value="TetR_N"/>
    <property type="match status" value="1"/>
</dbReference>
<keyword evidence="3" id="KW-0804">Transcription</keyword>
<dbReference type="Gene3D" id="1.10.357.10">
    <property type="entry name" value="Tetracycline Repressor, domain 2"/>
    <property type="match status" value="1"/>
</dbReference>
<protein>
    <submittedName>
        <fullName evidence="6">AcrR family transcriptional regulator</fullName>
    </submittedName>
</protein>
<name>A0ABT1K028_9ACTN</name>
<gene>
    <name evidence="6" type="ORF">HD595_003476</name>
</gene>
<evidence type="ECO:0000259" key="5">
    <source>
        <dbReference type="PROSITE" id="PS50977"/>
    </source>
</evidence>
<dbReference type="InterPro" id="IPR011075">
    <property type="entry name" value="TetR_C"/>
</dbReference>
<keyword evidence="2 4" id="KW-0238">DNA-binding</keyword>
<evidence type="ECO:0000256" key="2">
    <source>
        <dbReference type="ARBA" id="ARBA00023125"/>
    </source>
</evidence>
<comment type="caution">
    <text evidence="6">The sequence shown here is derived from an EMBL/GenBank/DDBJ whole genome shotgun (WGS) entry which is preliminary data.</text>
</comment>
<organism evidence="6 7">
    <name type="scientific">Nonomuraea roseoviolacea subsp. carminata</name>
    <dbReference type="NCBI Taxonomy" id="160689"/>
    <lineage>
        <taxon>Bacteria</taxon>
        <taxon>Bacillati</taxon>
        <taxon>Actinomycetota</taxon>
        <taxon>Actinomycetes</taxon>
        <taxon>Streptosporangiales</taxon>
        <taxon>Streptosporangiaceae</taxon>
        <taxon>Nonomuraea</taxon>
    </lineage>
</organism>
<dbReference type="InterPro" id="IPR001647">
    <property type="entry name" value="HTH_TetR"/>
</dbReference>
<evidence type="ECO:0000313" key="7">
    <source>
        <dbReference type="Proteomes" id="UP001320766"/>
    </source>
</evidence>
<dbReference type="SUPFAM" id="SSF48498">
    <property type="entry name" value="Tetracyclin repressor-like, C-terminal domain"/>
    <property type="match status" value="1"/>
</dbReference>
<keyword evidence="1" id="KW-0805">Transcription regulation</keyword>
<dbReference type="InterPro" id="IPR036271">
    <property type="entry name" value="Tet_transcr_reg_TetR-rel_C_sf"/>
</dbReference>
<dbReference type="Proteomes" id="UP001320766">
    <property type="component" value="Unassembled WGS sequence"/>
</dbReference>
<dbReference type="Pfam" id="PF16925">
    <property type="entry name" value="TetR_C_13"/>
    <property type="match status" value="1"/>
</dbReference>
<evidence type="ECO:0000256" key="1">
    <source>
        <dbReference type="ARBA" id="ARBA00023015"/>
    </source>
</evidence>